<dbReference type="InterPro" id="IPR002925">
    <property type="entry name" value="Dienelactn_hydro"/>
</dbReference>
<dbReference type="InterPro" id="IPR029058">
    <property type="entry name" value="AB_hydrolase_fold"/>
</dbReference>
<dbReference type="Proteomes" id="UP000540685">
    <property type="component" value="Unassembled WGS sequence"/>
</dbReference>
<dbReference type="EMBL" id="JACHMP010000001">
    <property type="protein sequence ID" value="MBB5822581.1"/>
    <property type="molecule type" value="Genomic_DNA"/>
</dbReference>
<dbReference type="GO" id="GO:0052689">
    <property type="term" value="F:carboxylic ester hydrolase activity"/>
    <property type="evidence" value="ECO:0007669"/>
    <property type="project" value="UniProtKB-ARBA"/>
</dbReference>
<evidence type="ECO:0000313" key="4">
    <source>
        <dbReference type="EMBL" id="MBB5822581.1"/>
    </source>
</evidence>
<dbReference type="SUPFAM" id="SSF53474">
    <property type="entry name" value="alpha/beta-Hydrolases"/>
    <property type="match status" value="1"/>
</dbReference>
<evidence type="ECO:0000256" key="2">
    <source>
        <dbReference type="ARBA" id="ARBA00022801"/>
    </source>
</evidence>
<accession>A0A7W9MJE3</accession>
<evidence type="ECO:0000256" key="1">
    <source>
        <dbReference type="ARBA" id="ARBA00008645"/>
    </source>
</evidence>
<dbReference type="PANTHER" id="PTHR22946:SF9">
    <property type="entry name" value="POLYKETIDE TRANSFERASE AF380"/>
    <property type="match status" value="1"/>
</dbReference>
<dbReference type="PANTHER" id="PTHR22946">
    <property type="entry name" value="DIENELACTONE HYDROLASE DOMAIN-CONTAINING PROTEIN-RELATED"/>
    <property type="match status" value="1"/>
</dbReference>
<gene>
    <name evidence="4" type="ORF">F4562_005643</name>
</gene>
<name>A0A7W9MJE3_9ACTN</name>
<proteinExistence type="inferred from homology"/>
<reference evidence="4 5" key="1">
    <citation type="submission" date="2020-08" db="EMBL/GenBank/DDBJ databases">
        <title>Sequencing the genomes of 1000 actinobacteria strains.</title>
        <authorList>
            <person name="Klenk H.-P."/>
        </authorList>
    </citation>
    <scope>NUCLEOTIDE SEQUENCE [LARGE SCALE GENOMIC DNA]</scope>
    <source>
        <strain evidence="4 5">DSM 46887</strain>
    </source>
</reference>
<keyword evidence="2" id="KW-0378">Hydrolase</keyword>
<dbReference type="RefSeq" id="WP_184541471.1">
    <property type="nucleotide sequence ID" value="NZ_JACHMP010000001.1"/>
</dbReference>
<protein>
    <submittedName>
        <fullName evidence="4">Pimeloyl-ACP methyl ester carboxylesterase</fullName>
    </submittedName>
</protein>
<comment type="caution">
    <text evidence="4">The sequence shown here is derived from an EMBL/GenBank/DDBJ whole genome shotgun (WGS) entry which is preliminary data.</text>
</comment>
<dbReference type="Gene3D" id="3.40.50.1820">
    <property type="entry name" value="alpha/beta hydrolase"/>
    <property type="match status" value="1"/>
</dbReference>
<sequence>MNAVRMNLERLEIPAADVVLEADVAVPRPARGLVLFAHGSGSSRHSPRNRYVAGELQRAGLATVLADLLTPAEERADALTGEFRFDVGRLAVRLAALAGWLAKHEPTAGLRTGLFGASTGAAAALIAAAARPALVRTVVSRGGRPDLAGEALRSVRQPTLLIVGEDDTVVIALNREAAERLPGERRLEIVPGASHLFEEPGALEQVAHLAREWFLRHLPPAAGEEWPRPRVAPD</sequence>
<dbReference type="Pfam" id="PF01738">
    <property type="entry name" value="DLH"/>
    <property type="match status" value="1"/>
</dbReference>
<organism evidence="4 5">
    <name type="scientific">Streptosporangium becharense</name>
    <dbReference type="NCBI Taxonomy" id="1816182"/>
    <lineage>
        <taxon>Bacteria</taxon>
        <taxon>Bacillati</taxon>
        <taxon>Actinomycetota</taxon>
        <taxon>Actinomycetes</taxon>
        <taxon>Streptosporangiales</taxon>
        <taxon>Streptosporangiaceae</taxon>
        <taxon>Streptosporangium</taxon>
    </lineage>
</organism>
<comment type="similarity">
    <text evidence="1">Belongs to the AB hydrolase superfamily.</text>
</comment>
<dbReference type="AlphaFoldDB" id="A0A7W9MJE3"/>
<feature type="domain" description="Dienelactone hydrolase" evidence="3">
    <location>
        <begin position="56"/>
        <end position="202"/>
    </location>
</feature>
<evidence type="ECO:0000313" key="5">
    <source>
        <dbReference type="Proteomes" id="UP000540685"/>
    </source>
</evidence>
<evidence type="ECO:0000259" key="3">
    <source>
        <dbReference type="Pfam" id="PF01738"/>
    </source>
</evidence>
<dbReference type="InterPro" id="IPR050261">
    <property type="entry name" value="FrsA_esterase"/>
</dbReference>
<keyword evidence="5" id="KW-1185">Reference proteome</keyword>